<comment type="subcellular location">
    <subcellularLocation>
        <location evidence="1">Membrane</location>
        <topology evidence="1">Multi-pass membrane protein</topology>
    </subcellularLocation>
</comment>
<dbReference type="AlphaFoldDB" id="A0A671T613"/>
<keyword evidence="4 5" id="KW-0472">Membrane</keyword>
<proteinExistence type="predicted"/>
<reference evidence="6" key="1">
    <citation type="submission" date="2025-08" db="UniProtKB">
        <authorList>
            <consortium name="Ensembl"/>
        </authorList>
    </citation>
    <scope>IDENTIFICATION</scope>
</reference>
<dbReference type="PANTHER" id="PTHR24064">
    <property type="entry name" value="SOLUTE CARRIER FAMILY 22 MEMBER"/>
    <property type="match status" value="1"/>
</dbReference>
<feature type="transmembrane region" description="Helical" evidence="5">
    <location>
        <begin position="16"/>
        <end position="37"/>
    </location>
</feature>
<evidence type="ECO:0000256" key="4">
    <source>
        <dbReference type="ARBA" id="ARBA00023136"/>
    </source>
</evidence>
<evidence type="ECO:0000256" key="3">
    <source>
        <dbReference type="ARBA" id="ARBA00022989"/>
    </source>
</evidence>
<keyword evidence="3 5" id="KW-1133">Transmembrane helix</keyword>
<feature type="transmembrane region" description="Helical" evidence="5">
    <location>
        <begin position="233"/>
        <end position="251"/>
    </location>
</feature>
<gene>
    <name evidence="6" type="primary">LOC107691391</name>
</gene>
<feature type="transmembrane region" description="Helical" evidence="5">
    <location>
        <begin position="465"/>
        <end position="485"/>
    </location>
</feature>
<dbReference type="Proteomes" id="UP000472260">
    <property type="component" value="Unassembled WGS sequence"/>
</dbReference>
<evidence type="ECO:0000256" key="1">
    <source>
        <dbReference type="ARBA" id="ARBA00004141"/>
    </source>
</evidence>
<sequence>MRFEEVLHEIGGFNKFQFLVLYILWLPRVILPLHFLLHNFISGVPPHHCALPHLDDRYTAGTEKDSAEVSAQILALGIPHNADGSYSSCKMYPLPLDFDPNADLSLVYGNRSNVSVPCQHGWVYDRSQFTSTTWDLVCDNKKLNQALATFFFIGVTIGAVMFGQLADKYVIFIYTVLCSKTICSMFFFPMSVNFLAFLLSMDLIRDSLGVEWTDVKHRTFTGTIISLGDWRHLILVVTSPCLVGIIAWWWIPESARWLLANGRVEEAQKYLIQCAKMNGKHSCTHKLDTETLKKITVSEVSNKNHSYLDLVRTPKLRKIVFFSGIFWFAVAFTYYGISFNITGFGLNIYLTQFVYGVIEVPAKVGTYFTLDWIGRRNGQAWSLIIAGVLIGLNSIIPTEFSAVRTGIAIIGKGFSEAAFTIAFLYTSELYPTVLRQCGLGYTSFIARIGSSLAPMVILLEDMWRFAPSLVFAATAVLSGCVVFLLPETTNVQLPENVLDIEEGRYTPPNLQETDS</sequence>
<keyword evidence="7" id="KW-1185">Reference proteome</keyword>
<evidence type="ECO:0000256" key="5">
    <source>
        <dbReference type="SAM" id="Phobius"/>
    </source>
</evidence>
<feature type="transmembrane region" description="Helical" evidence="5">
    <location>
        <begin position="380"/>
        <end position="396"/>
    </location>
</feature>
<dbReference type="Gene3D" id="1.20.1250.20">
    <property type="entry name" value="MFS general substrate transporter like domains"/>
    <property type="match status" value="1"/>
</dbReference>
<feature type="transmembrane region" description="Helical" evidence="5">
    <location>
        <begin position="402"/>
        <end position="426"/>
    </location>
</feature>
<accession>A0A671T613</accession>
<dbReference type="InterPro" id="IPR005828">
    <property type="entry name" value="MFS_sugar_transport-like"/>
</dbReference>
<protein>
    <submittedName>
        <fullName evidence="6">Protein Asterix</fullName>
    </submittedName>
</protein>
<keyword evidence="2 5" id="KW-0812">Transmembrane</keyword>
<feature type="transmembrane region" description="Helical" evidence="5">
    <location>
        <begin position="146"/>
        <end position="165"/>
    </location>
</feature>
<dbReference type="InterPro" id="IPR036259">
    <property type="entry name" value="MFS_trans_sf"/>
</dbReference>
<organism evidence="6 7">
    <name type="scientific">Sinocyclocheilus anshuiensis</name>
    <dbReference type="NCBI Taxonomy" id="1608454"/>
    <lineage>
        <taxon>Eukaryota</taxon>
        <taxon>Metazoa</taxon>
        <taxon>Chordata</taxon>
        <taxon>Craniata</taxon>
        <taxon>Vertebrata</taxon>
        <taxon>Euteleostomi</taxon>
        <taxon>Actinopterygii</taxon>
        <taxon>Neopterygii</taxon>
        <taxon>Teleostei</taxon>
        <taxon>Ostariophysi</taxon>
        <taxon>Cypriniformes</taxon>
        <taxon>Cyprinidae</taxon>
        <taxon>Cyprininae</taxon>
        <taxon>Sinocyclocheilus</taxon>
    </lineage>
</organism>
<feature type="transmembrane region" description="Helical" evidence="5">
    <location>
        <begin position="438"/>
        <end position="459"/>
    </location>
</feature>
<evidence type="ECO:0000313" key="6">
    <source>
        <dbReference type="Ensembl" id="ENSSANP00000103741.1"/>
    </source>
</evidence>
<evidence type="ECO:0000256" key="2">
    <source>
        <dbReference type="ARBA" id="ARBA00022692"/>
    </source>
</evidence>
<feature type="transmembrane region" description="Helical" evidence="5">
    <location>
        <begin position="319"/>
        <end position="337"/>
    </location>
</feature>
<name>A0A671T613_9TELE</name>
<dbReference type="Ensembl" id="ENSSANT00000110102.1">
    <property type="protein sequence ID" value="ENSSANP00000103741.1"/>
    <property type="gene ID" value="ENSSANG00000050845.1"/>
</dbReference>
<reference evidence="6" key="2">
    <citation type="submission" date="2025-09" db="UniProtKB">
        <authorList>
            <consortium name="Ensembl"/>
        </authorList>
    </citation>
    <scope>IDENTIFICATION</scope>
</reference>
<dbReference type="GO" id="GO:0016020">
    <property type="term" value="C:membrane"/>
    <property type="evidence" value="ECO:0007669"/>
    <property type="project" value="UniProtKB-SubCell"/>
</dbReference>
<dbReference type="GO" id="GO:0022857">
    <property type="term" value="F:transmembrane transporter activity"/>
    <property type="evidence" value="ECO:0007669"/>
    <property type="project" value="InterPro"/>
</dbReference>
<dbReference type="Pfam" id="PF00083">
    <property type="entry name" value="Sugar_tr"/>
    <property type="match status" value="1"/>
</dbReference>
<feature type="transmembrane region" description="Helical" evidence="5">
    <location>
        <begin position="171"/>
        <end position="199"/>
    </location>
</feature>
<evidence type="ECO:0000313" key="7">
    <source>
        <dbReference type="Proteomes" id="UP000472260"/>
    </source>
</evidence>
<dbReference type="SUPFAM" id="SSF103473">
    <property type="entry name" value="MFS general substrate transporter"/>
    <property type="match status" value="1"/>
</dbReference>